<gene>
    <name evidence="1" type="ORF">SAMN04487884_12511</name>
</gene>
<protein>
    <recommendedName>
        <fullName evidence="3">RloB-like protein</fullName>
    </recommendedName>
</protein>
<dbReference type="OrthoDB" id="1366690at2"/>
<name>A0A1H9VUT0_BUTFI</name>
<dbReference type="Proteomes" id="UP000182584">
    <property type="component" value="Unassembled WGS sequence"/>
</dbReference>
<dbReference type="EMBL" id="FOGJ01000025">
    <property type="protein sequence ID" value="SES25117.1"/>
    <property type="molecule type" value="Genomic_DNA"/>
</dbReference>
<dbReference type="AlphaFoldDB" id="A0A1H9VUT0"/>
<proteinExistence type="predicted"/>
<evidence type="ECO:0008006" key="3">
    <source>
        <dbReference type="Google" id="ProtNLM"/>
    </source>
</evidence>
<organism evidence="1 2">
    <name type="scientific">Butyrivibrio fibrisolvens</name>
    <dbReference type="NCBI Taxonomy" id="831"/>
    <lineage>
        <taxon>Bacteria</taxon>
        <taxon>Bacillati</taxon>
        <taxon>Bacillota</taxon>
        <taxon>Clostridia</taxon>
        <taxon>Lachnospirales</taxon>
        <taxon>Lachnospiraceae</taxon>
        <taxon>Butyrivibrio</taxon>
    </lineage>
</organism>
<evidence type="ECO:0000313" key="2">
    <source>
        <dbReference type="Proteomes" id="UP000182584"/>
    </source>
</evidence>
<dbReference type="RefSeq" id="WP_074757911.1">
    <property type="nucleotide sequence ID" value="NZ_FOGJ01000025.1"/>
</dbReference>
<accession>A0A1H9VUT0</accession>
<sequence>MSRKERVLKKRYAIFCEGDTEYNYIDKMRKNQGVELVLKPINMHGGGYTNFLKQIKKEAQTNYLAKFIIVDADRIKTVPGEQENFFKLLEYCKLQNDKGNTPHFLIADNPDFEYVACLHDTDYKGQETKNFIVNAWKFKELAAFKSVEEVYEFLNTGNKSYKLMLEVIRKQDKLVSNKYEIKKKTFDIKIKHTDYNKDSLNKRNSNIEEFFDVIDW</sequence>
<reference evidence="1 2" key="1">
    <citation type="submission" date="2016-10" db="EMBL/GenBank/DDBJ databases">
        <authorList>
            <person name="de Groot N.N."/>
        </authorList>
    </citation>
    <scope>NUCLEOTIDE SEQUENCE [LARGE SCALE GENOMIC DNA]</scope>
    <source>
        <strain evidence="1 2">AR40</strain>
    </source>
</reference>
<evidence type="ECO:0000313" key="1">
    <source>
        <dbReference type="EMBL" id="SES25117.1"/>
    </source>
</evidence>